<dbReference type="SMART" id="SM00327">
    <property type="entry name" value="VWA"/>
    <property type="match status" value="1"/>
</dbReference>
<feature type="domain" description="VWFA" evidence="6">
    <location>
        <begin position="84"/>
        <end position="280"/>
    </location>
</feature>
<dbReference type="PANTHER" id="PTHR22550:SF5">
    <property type="entry name" value="LEUCINE ZIPPER PROTEIN 4"/>
    <property type="match status" value="1"/>
</dbReference>
<dbReference type="AlphaFoldDB" id="A0A5D3WHK7"/>
<gene>
    <name evidence="7" type="ORF">EDC39_10771</name>
</gene>
<feature type="transmembrane region" description="Helical" evidence="5">
    <location>
        <begin position="6"/>
        <end position="24"/>
    </location>
</feature>
<evidence type="ECO:0000256" key="3">
    <source>
        <dbReference type="ARBA" id="ARBA00022989"/>
    </source>
</evidence>
<dbReference type="SUPFAM" id="SSF53300">
    <property type="entry name" value="vWA-like"/>
    <property type="match status" value="1"/>
</dbReference>
<evidence type="ECO:0000259" key="6">
    <source>
        <dbReference type="PROSITE" id="PS50234"/>
    </source>
</evidence>
<dbReference type="PANTHER" id="PTHR22550">
    <property type="entry name" value="SPORE GERMINATION PROTEIN"/>
    <property type="match status" value="1"/>
</dbReference>
<keyword evidence="8" id="KW-1185">Reference proteome</keyword>
<keyword evidence="3 5" id="KW-1133">Transmembrane helix</keyword>
<evidence type="ECO:0000256" key="1">
    <source>
        <dbReference type="ARBA" id="ARBA00022475"/>
    </source>
</evidence>
<dbReference type="EMBL" id="VNIB01000007">
    <property type="protein sequence ID" value="TYO98276.1"/>
    <property type="molecule type" value="Genomic_DNA"/>
</dbReference>
<sequence>MTLVWAYPAVLALLPLALLPLWSWRRRSLPVSSLVPYRGGESWRTRLARLHPPFAALLLVLLVLLLAGPILRDSEQVSVRQGVDLMLALDISASMRAEDMQPNRMAVARQAAAEFVLARENDRIGVILFAGTPFLLTPPTTDRRRVAARLRAVTAEVRGTGTAIGDALAAALQRLERSTAESRAIILLTDGHSNRGRIAPSTASEAARALGVRIYTIGFGTREGAPVRFRAGGPPPPGHPTSGLLVTLDEEPLRRIAEATGGRYFRATGADSLHRVYDQIDRLETSPLEIRERVHDRPLADRLRPLLGWLLIGELLLFRGWLRRLP</sequence>
<accession>A0A5D3WHK7</accession>
<name>A0A5D3WHK7_9BACT</name>
<dbReference type="Proteomes" id="UP000324159">
    <property type="component" value="Unassembled WGS sequence"/>
</dbReference>
<reference evidence="7 8" key="1">
    <citation type="submission" date="2019-07" db="EMBL/GenBank/DDBJ databases">
        <title>Genomic Encyclopedia of Type Strains, Phase IV (KMG-IV): sequencing the most valuable type-strain genomes for metagenomic binning, comparative biology and taxonomic classification.</title>
        <authorList>
            <person name="Goeker M."/>
        </authorList>
    </citation>
    <scope>NUCLEOTIDE SEQUENCE [LARGE SCALE GENOMIC DNA]</scope>
    <source>
        <strain evidence="7 8">SS015</strain>
    </source>
</reference>
<dbReference type="OrthoDB" id="6206554at2"/>
<evidence type="ECO:0000313" key="8">
    <source>
        <dbReference type="Proteomes" id="UP000324159"/>
    </source>
</evidence>
<comment type="caution">
    <text evidence="7">The sequence shown here is derived from an EMBL/GenBank/DDBJ whole genome shotgun (WGS) entry which is preliminary data.</text>
</comment>
<evidence type="ECO:0000256" key="4">
    <source>
        <dbReference type="ARBA" id="ARBA00023136"/>
    </source>
</evidence>
<evidence type="ECO:0000256" key="5">
    <source>
        <dbReference type="SAM" id="Phobius"/>
    </source>
</evidence>
<keyword evidence="4 5" id="KW-0472">Membrane</keyword>
<evidence type="ECO:0000256" key="2">
    <source>
        <dbReference type="ARBA" id="ARBA00022692"/>
    </source>
</evidence>
<dbReference type="Gene3D" id="3.40.50.410">
    <property type="entry name" value="von Willebrand factor, type A domain"/>
    <property type="match status" value="1"/>
</dbReference>
<dbReference type="Pfam" id="PF13519">
    <property type="entry name" value="VWA_2"/>
    <property type="match status" value="1"/>
</dbReference>
<dbReference type="InterPro" id="IPR036465">
    <property type="entry name" value="vWFA_dom_sf"/>
</dbReference>
<keyword evidence="2 5" id="KW-0812">Transmembrane</keyword>
<organism evidence="7 8">
    <name type="scientific">Geothermobacter ehrlichii</name>
    <dbReference type="NCBI Taxonomy" id="213224"/>
    <lineage>
        <taxon>Bacteria</taxon>
        <taxon>Pseudomonadati</taxon>
        <taxon>Thermodesulfobacteriota</taxon>
        <taxon>Desulfuromonadia</taxon>
        <taxon>Desulfuromonadales</taxon>
        <taxon>Geothermobacteraceae</taxon>
        <taxon>Geothermobacter</taxon>
    </lineage>
</organism>
<dbReference type="InterPro" id="IPR050768">
    <property type="entry name" value="UPF0353/GerABKA_families"/>
</dbReference>
<evidence type="ECO:0000313" key="7">
    <source>
        <dbReference type="EMBL" id="TYO98276.1"/>
    </source>
</evidence>
<dbReference type="InterPro" id="IPR002035">
    <property type="entry name" value="VWF_A"/>
</dbReference>
<dbReference type="PROSITE" id="PS50234">
    <property type="entry name" value="VWFA"/>
    <property type="match status" value="1"/>
</dbReference>
<protein>
    <submittedName>
        <fullName evidence="7">Ca-activated chloride channel family protein</fullName>
    </submittedName>
</protein>
<keyword evidence="1" id="KW-1003">Cell membrane</keyword>
<proteinExistence type="predicted"/>
<feature type="transmembrane region" description="Helical" evidence="5">
    <location>
        <begin position="54"/>
        <end position="71"/>
    </location>
</feature>
<dbReference type="RefSeq" id="WP_148896046.1">
    <property type="nucleotide sequence ID" value="NZ_VNIB01000007.1"/>
</dbReference>